<protein>
    <recommendedName>
        <fullName evidence="1">Rv2525c-like glycoside hydrolase-like domain-containing protein</fullName>
    </recommendedName>
</protein>
<dbReference type="InterPro" id="IPR015020">
    <property type="entry name" value="Rv2525c-like_Glyco_Hydro-like"/>
</dbReference>
<accession>H3NN42</accession>
<name>H3NN42_9FIRM</name>
<evidence type="ECO:0000313" key="3">
    <source>
        <dbReference type="Proteomes" id="UP000004191"/>
    </source>
</evidence>
<dbReference type="RefSeq" id="WP_005398105.1">
    <property type="nucleotide sequence ID" value="NZ_JH601088.1"/>
</dbReference>
<evidence type="ECO:0000259" key="1">
    <source>
        <dbReference type="Pfam" id="PF08924"/>
    </source>
</evidence>
<dbReference type="InterPro" id="IPR017853">
    <property type="entry name" value="GH"/>
</dbReference>
<dbReference type="STRING" id="883114.HMPREF9709_00753"/>
<dbReference type="Pfam" id="PF08924">
    <property type="entry name" value="Rv2525c_GlyHyd-like"/>
    <property type="match status" value="1"/>
</dbReference>
<dbReference type="AlphaFoldDB" id="H3NN42"/>
<dbReference type="InterPro" id="IPR036365">
    <property type="entry name" value="PGBD-like_sf"/>
</dbReference>
<keyword evidence="3" id="KW-1185">Reference proteome</keyword>
<dbReference type="OrthoDB" id="1795295at2"/>
<comment type="caution">
    <text evidence="2">The sequence shown here is derived from an EMBL/GenBank/DDBJ whole genome shotgun (WGS) entry which is preliminary data.</text>
</comment>
<evidence type="ECO:0000313" key="2">
    <source>
        <dbReference type="EMBL" id="EHR34446.1"/>
    </source>
</evidence>
<dbReference type="EMBL" id="AGEI01000020">
    <property type="protein sequence ID" value="EHR34446.1"/>
    <property type="molecule type" value="Genomic_DNA"/>
</dbReference>
<dbReference type="SUPFAM" id="SSF47090">
    <property type="entry name" value="PGBD-like"/>
    <property type="match status" value="1"/>
</dbReference>
<dbReference type="eggNOG" id="COG5263">
    <property type="taxonomic scope" value="Bacteria"/>
</dbReference>
<sequence length="967" mass="110152">MEKNEKKDPMVSETQEWLNDTYLGDSRFTKVKLSGHTGWPTIHGLILAFQIELGLQDTSPNFGDSTIAMFKKTFPEGIKQQNQNDNTKNNIYTIIQGALWCKGYSTGSPLTQNFHKGTGQAIIQLKKDMGLGGDSTVTLEIMEALLSMKQFVLLSSYGGTNVIRTIQQNLNREYPQYIGIIPTDGLYGREMNTALIKVLQAELGFSTSEATGYFGNGTKSRLVVLTVNNYNNYPRIFKVAYYSLLCLGYNMLSNDHYWGDNFQLALNKFQKDYGLITSTIIDIDTWMSLLTSRGNPDRKVVACDTRFEVTDELLKEIKADGYEIIGRYLVGGDFKEIREGELRRIIDAGLKYFPIYQQSARSINDFSEKIGIEDGRLAVKAAKSKGIPKTVIYFAVDMDILDYQIDSYILDYFKGVKQSVDGMYHVGVYGSRNVCSRVSEAGYAISSFVSDMSTGFSGNLGFKIPDNWNYDQIFEIKNYKGKWDLDKDAYSGRIPAVSSVFFTDKDYLKYSPKSPVLKDSIFGINYVISLIEELEEIYDNYGGIHETYLGVLNYLSKEYLTKPNFVISSGHGLEFPFVEYVKKNFTSFGITIEAIIGKLRAEVKDTINGKNDIAHLAFTTLCYLTDSLIPDYLTGWGGDISTGAKNIYQYSLKYPTVDKEKLAYSLIGADLTSKSNFLIENNIEYELIECNFTDLCDDADAIGISSLISASPKDKNVLSKCMKSYYGHLSEYRRFSNYGKDLEDMRTPGTIFESIKKKFNGIFETVAFDYFKLLVDKATEEDKDLAYKALSEYIYRRIKLPDKEIKVGWVKNGNNWNYYTKDGLKVISKWQWAPILDENGQPTGKLNWKYFDYKGNNIVQIYTENKSSWLSQVGPTKQYYKGWWTNPETGSKYFFRLTTGSMVKGEQYIEGNWRFFRNSGTMATGWQYIDGVWKYFRIGSGTRVSGRQYIDGKWYEFTNDGKLIGKK</sequence>
<dbReference type="eggNOG" id="COG3409">
    <property type="taxonomic scope" value="Bacteria"/>
</dbReference>
<dbReference type="HOGENOM" id="CLU_012961_0_0_9"/>
<dbReference type="SUPFAM" id="SSF69360">
    <property type="entry name" value="Cell wall binding repeat"/>
    <property type="match status" value="1"/>
</dbReference>
<dbReference type="GeneID" id="96998754"/>
<dbReference type="Gene3D" id="2.10.270.10">
    <property type="entry name" value="Cholin Binding"/>
    <property type="match status" value="1"/>
</dbReference>
<dbReference type="Proteomes" id="UP000004191">
    <property type="component" value="Unassembled WGS sequence"/>
</dbReference>
<dbReference type="CDD" id="cd06418">
    <property type="entry name" value="GH25_BacA-like"/>
    <property type="match status" value="1"/>
</dbReference>
<gene>
    <name evidence="2" type="ORF">HMPREF9709_00753</name>
</gene>
<dbReference type="Gene3D" id="3.20.20.80">
    <property type="entry name" value="Glycosidases"/>
    <property type="match status" value="1"/>
</dbReference>
<dbReference type="PATRIC" id="fig|883114.3.peg.745"/>
<feature type="domain" description="Rv2525c-like glycoside hydrolase-like" evidence="1">
    <location>
        <begin position="316"/>
        <end position="471"/>
    </location>
</feature>
<organism evidence="2 3">
    <name type="scientific">Helcococcus kunzii ATCC 51366</name>
    <dbReference type="NCBI Taxonomy" id="883114"/>
    <lineage>
        <taxon>Bacteria</taxon>
        <taxon>Bacillati</taxon>
        <taxon>Bacillota</taxon>
        <taxon>Tissierellia</taxon>
        <taxon>Tissierellales</taxon>
        <taxon>Peptoniphilaceae</taxon>
        <taxon>Helcococcus</taxon>
    </lineage>
</organism>
<dbReference type="SUPFAM" id="SSF51445">
    <property type="entry name" value="(Trans)glycosidases"/>
    <property type="match status" value="1"/>
</dbReference>
<proteinExistence type="predicted"/>
<reference evidence="2 3" key="1">
    <citation type="submission" date="2012-01" db="EMBL/GenBank/DDBJ databases">
        <title>The Genome Sequence of Helcococcus kunzii ATCC 51366.</title>
        <authorList>
            <consortium name="The Broad Institute Genome Sequencing Platform"/>
            <person name="Earl A."/>
            <person name="Ward D."/>
            <person name="Feldgarden M."/>
            <person name="Gevers D."/>
            <person name="Huys G."/>
            <person name="Young S.K."/>
            <person name="Zeng Q."/>
            <person name="Gargeya S."/>
            <person name="Fitzgerald M."/>
            <person name="Haas B."/>
            <person name="Abouelleil A."/>
            <person name="Alvarado L."/>
            <person name="Arachchi H.M."/>
            <person name="Berlin A."/>
            <person name="Chapman S.B."/>
            <person name="Gearin G."/>
            <person name="Goldberg J."/>
            <person name="Griggs A."/>
            <person name="Gujja S."/>
            <person name="Hansen M."/>
            <person name="Heiman D."/>
            <person name="Howarth C."/>
            <person name="Larimer J."/>
            <person name="Lui A."/>
            <person name="MacDonald P.J.P."/>
            <person name="McCowen C."/>
            <person name="Montmayeur A."/>
            <person name="Murphy C."/>
            <person name="Neiman D."/>
            <person name="Pearson M."/>
            <person name="Priest M."/>
            <person name="Roberts A."/>
            <person name="Saif S."/>
            <person name="Shea T."/>
            <person name="Sisk P."/>
            <person name="Stolte C."/>
            <person name="Sykes S."/>
            <person name="Wortman J."/>
            <person name="Nusbaum C."/>
            <person name="Birren B."/>
        </authorList>
    </citation>
    <scope>NUCLEOTIDE SEQUENCE [LARGE SCALE GENOMIC DNA]</scope>
    <source>
        <strain evidence="2 3">ATCC 51366</strain>
    </source>
</reference>